<keyword evidence="1" id="KW-0418">Kinase</keyword>
<gene>
    <name evidence="1" type="ORF">ACFFGN_34495</name>
</gene>
<keyword evidence="1" id="KW-0808">Transferase</keyword>
<keyword evidence="2" id="KW-1185">Reference proteome</keyword>
<evidence type="ECO:0000313" key="1">
    <source>
        <dbReference type="EMBL" id="MFC0629226.1"/>
    </source>
</evidence>
<sequence length="321" mass="35106">MPPFKQPRVARVISTLDRVHPLQSPEAVHAIERAASAYHGRPWQASGFTKLDDLASHPCGLFPGEAFSVFAKLGDGEQFRAELLGLDLLRRHVPVPSAIASGITETSSGAVLLLEAIPEIPAAARTEQHWRSIGTALATLHDVQAETFGNAAFDGFFGPLPQDNRPVASGTWADFYAERRLVPRLREAVDEGNLPADLASGVEHLIRRLPSLGGPDPRPSLLHGDAQQNNWLTTGTEAVLIDTAPYFGHPEIDLALLDYFEPIPAVVFEAYRERREIDAGFAERRELWRLHGYLAVIAVDGASAFGRQFVGRLADAVKAYR</sequence>
<dbReference type="Pfam" id="PF03881">
    <property type="entry name" value="Fructosamin_kin"/>
    <property type="match status" value="1"/>
</dbReference>
<dbReference type="PANTHER" id="PTHR12149:SF8">
    <property type="entry name" value="PROTEIN-RIBULOSAMINE 3-KINASE"/>
    <property type="match status" value="1"/>
</dbReference>
<dbReference type="EMBL" id="JBHLTC010000047">
    <property type="protein sequence ID" value="MFC0629226.1"/>
    <property type="molecule type" value="Genomic_DNA"/>
</dbReference>
<dbReference type="InterPro" id="IPR016477">
    <property type="entry name" value="Fructo-/Ketosamine-3-kinase"/>
</dbReference>
<dbReference type="Proteomes" id="UP001589890">
    <property type="component" value="Unassembled WGS sequence"/>
</dbReference>
<dbReference type="GO" id="GO:0016301">
    <property type="term" value="F:kinase activity"/>
    <property type="evidence" value="ECO:0007669"/>
    <property type="project" value="UniProtKB-KW"/>
</dbReference>
<evidence type="ECO:0000313" key="2">
    <source>
        <dbReference type="Proteomes" id="UP001589890"/>
    </source>
</evidence>
<name>A0ABV6QYY9_9ACTN</name>
<protein>
    <submittedName>
        <fullName evidence="1">Fructosamine kinase family protein</fullName>
    </submittedName>
</protein>
<accession>A0ABV6QYY9</accession>
<reference evidence="1 2" key="1">
    <citation type="submission" date="2024-09" db="EMBL/GenBank/DDBJ databases">
        <authorList>
            <person name="Sun Q."/>
            <person name="Mori K."/>
        </authorList>
    </citation>
    <scope>NUCLEOTIDE SEQUENCE [LARGE SCALE GENOMIC DNA]</scope>
    <source>
        <strain evidence="1 2">CGMCC 1.15906</strain>
    </source>
</reference>
<dbReference type="RefSeq" id="WP_380056934.1">
    <property type="nucleotide sequence ID" value="NZ_JBHLTC010000047.1"/>
</dbReference>
<dbReference type="PANTHER" id="PTHR12149">
    <property type="entry name" value="FRUCTOSAMINE 3 KINASE-RELATED PROTEIN"/>
    <property type="match status" value="1"/>
</dbReference>
<dbReference type="Gene3D" id="3.90.1200.10">
    <property type="match status" value="1"/>
</dbReference>
<dbReference type="SUPFAM" id="SSF56112">
    <property type="entry name" value="Protein kinase-like (PK-like)"/>
    <property type="match status" value="1"/>
</dbReference>
<dbReference type="InterPro" id="IPR011009">
    <property type="entry name" value="Kinase-like_dom_sf"/>
</dbReference>
<organism evidence="1 2">
    <name type="scientific">Kribbella deserti</name>
    <dbReference type="NCBI Taxonomy" id="1926257"/>
    <lineage>
        <taxon>Bacteria</taxon>
        <taxon>Bacillati</taxon>
        <taxon>Actinomycetota</taxon>
        <taxon>Actinomycetes</taxon>
        <taxon>Propionibacteriales</taxon>
        <taxon>Kribbellaceae</taxon>
        <taxon>Kribbella</taxon>
    </lineage>
</organism>
<proteinExistence type="predicted"/>
<comment type="caution">
    <text evidence="1">The sequence shown here is derived from an EMBL/GenBank/DDBJ whole genome shotgun (WGS) entry which is preliminary data.</text>
</comment>